<accession>A0A6V7H7Z5</accession>
<reference evidence="1" key="1">
    <citation type="submission" date="2020-07" db="EMBL/GenBank/DDBJ databases">
        <authorList>
            <person name="Nazaruddin N."/>
        </authorList>
    </citation>
    <scope>NUCLEOTIDE SEQUENCE</scope>
</reference>
<proteinExistence type="predicted"/>
<comment type="caution">
    <text evidence="1">The sequence shown here is derived from an EMBL/GenBank/DDBJ whole genome shotgun (WGS) entry which is preliminary data.</text>
</comment>
<dbReference type="AlphaFoldDB" id="A0A6V7H7Z5"/>
<keyword evidence="2" id="KW-1185">Reference proteome</keyword>
<dbReference type="EMBL" id="CAJDYZ010008583">
    <property type="protein sequence ID" value="CAD1475550.1"/>
    <property type="molecule type" value="Genomic_DNA"/>
</dbReference>
<gene>
    <name evidence="1" type="ORF">MHI_LOCUS581187</name>
</gene>
<name>A0A6V7H7Z5_9HYME</name>
<organism evidence="1 2">
    <name type="scientific">Heterotrigona itama</name>
    <dbReference type="NCBI Taxonomy" id="395501"/>
    <lineage>
        <taxon>Eukaryota</taxon>
        <taxon>Metazoa</taxon>
        <taxon>Ecdysozoa</taxon>
        <taxon>Arthropoda</taxon>
        <taxon>Hexapoda</taxon>
        <taxon>Insecta</taxon>
        <taxon>Pterygota</taxon>
        <taxon>Neoptera</taxon>
        <taxon>Endopterygota</taxon>
        <taxon>Hymenoptera</taxon>
        <taxon>Apocrita</taxon>
        <taxon>Aculeata</taxon>
        <taxon>Apoidea</taxon>
        <taxon>Anthophila</taxon>
        <taxon>Apidae</taxon>
        <taxon>Heterotrigona</taxon>
    </lineage>
</organism>
<sequence>ERVTSNDNTKITISRLVLMDARLTKAYIRVSAVSLRKEVLKSGRHL</sequence>
<feature type="non-terminal residue" evidence="1">
    <location>
        <position position="46"/>
    </location>
</feature>
<dbReference type="Proteomes" id="UP000752696">
    <property type="component" value="Unassembled WGS sequence"/>
</dbReference>
<evidence type="ECO:0000313" key="1">
    <source>
        <dbReference type="EMBL" id="CAD1475550.1"/>
    </source>
</evidence>
<protein>
    <submittedName>
        <fullName evidence="1">Uncharacterized protein</fullName>
    </submittedName>
</protein>
<evidence type="ECO:0000313" key="2">
    <source>
        <dbReference type="Proteomes" id="UP000752696"/>
    </source>
</evidence>
<feature type="non-terminal residue" evidence="1">
    <location>
        <position position="1"/>
    </location>
</feature>